<dbReference type="PROSITE" id="PS51296">
    <property type="entry name" value="RIESKE"/>
    <property type="match status" value="1"/>
</dbReference>
<dbReference type="Pfam" id="PF00355">
    <property type="entry name" value="Rieske"/>
    <property type="match status" value="1"/>
</dbReference>
<dbReference type="InterPro" id="IPR019470">
    <property type="entry name" value="Ubiq_cytC_Rdtase_Fe-S_su_TAT"/>
</dbReference>
<keyword evidence="17 20" id="KW-0472">Membrane</keyword>
<dbReference type="AlphaFoldDB" id="A0A8I1GGJ4"/>
<keyword evidence="16" id="KW-0411">Iron-sulfur</keyword>
<evidence type="ECO:0000256" key="5">
    <source>
        <dbReference type="ARBA" id="ARBA00012951"/>
    </source>
</evidence>
<dbReference type="FunFam" id="2.102.10.10:FF:000001">
    <property type="entry name" value="Cytochrome b-c1 complex subunit Rieske, mitochondrial"/>
    <property type="match status" value="1"/>
</dbReference>
<feature type="domain" description="Rieske" evidence="22">
    <location>
        <begin position="88"/>
        <end position="192"/>
    </location>
</feature>
<comment type="similarity">
    <text evidence="3">Belongs to the Rieske iron-sulfur protein family.</text>
</comment>
<evidence type="ECO:0000256" key="17">
    <source>
        <dbReference type="ARBA" id="ARBA00023136"/>
    </source>
</evidence>
<evidence type="ECO:0000256" key="15">
    <source>
        <dbReference type="ARBA" id="ARBA00023004"/>
    </source>
</evidence>
<keyword evidence="18" id="KW-1015">Disulfide bond</keyword>
<keyword evidence="13 20" id="KW-0249">Electron transport</keyword>
<sequence>MNATVEDIEGDVSRRDFIYLATGAFAAVGGAVALWPFIDQMNPDASTMSLSTIEVDISPVLAGQAITVLWRGMPIFVRNLTPEEIGKAKAVDVADLKDPVARLLGSTAELPASAANITKPGKENWLIAVGICTHLGCVPKGQSPGDPRGPYGGYFCVCHGSIYDTLGRVRGGPAPRNLDIPPYEFTGEAKIKLG</sequence>
<organism evidence="23 24">
    <name type="scientific">Rhodomicrobium udaipurense</name>
    <dbReference type="NCBI Taxonomy" id="1202716"/>
    <lineage>
        <taxon>Bacteria</taxon>
        <taxon>Pseudomonadati</taxon>
        <taxon>Pseudomonadota</taxon>
        <taxon>Alphaproteobacteria</taxon>
        <taxon>Hyphomicrobiales</taxon>
        <taxon>Hyphomicrobiaceae</taxon>
        <taxon>Rhodomicrobium</taxon>
    </lineage>
</organism>
<proteinExistence type="inferred from homology"/>
<dbReference type="InterPro" id="IPR014349">
    <property type="entry name" value="Rieske_Fe-S_prot"/>
</dbReference>
<keyword evidence="11" id="KW-0479">Metal-binding</keyword>
<evidence type="ECO:0000256" key="13">
    <source>
        <dbReference type="ARBA" id="ARBA00022982"/>
    </source>
</evidence>
<dbReference type="Proteomes" id="UP000623250">
    <property type="component" value="Unassembled WGS sequence"/>
</dbReference>
<dbReference type="Pfam" id="PF10399">
    <property type="entry name" value="UCR_Fe-S_N"/>
    <property type="match status" value="1"/>
</dbReference>
<dbReference type="PANTHER" id="PTHR10134">
    <property type="entry name" value="CYTOCHROME B-C1 COMPLEX SUBUNIT RIESKE, MITOCHONDRIAL"/>
    <property type="match status" value="1"/>
</dbReference>
<accession>A0A8I1GGJ4</accession>
<dbReference type="SUPFAM" id="SSF50022">
    <property type="entry name" value="ISP domain"/>
    <property type="match status" value="1"/>
</dbReference>
<dbReference type="GO" id="GO:0005886">
    <property type="term" value="C:plasma membrane"/>
    <property type="evidence" value="ECO:0007669"/>
    <property type="project" value="UniProtKB-SubCell"/>
</dbReference>
<evidence type="ECO:0000256" key="3">
    <source>
        <dbReference type="ARBA" id="ARBA00010651"/>
    </source>
</evidence>
<dbReference type="InterPro" id="IPR006317">
    <property type="entry name" value="Ubiquinol_cyt_c_Rdtase_Fe-S-su"/>
</dbReference>
<gene>
    <name evidence="23" type="primary">petA</name>
    <name evidence="23" type="ORF">JDN41_02960</name>
</gene>
<evidence type="ECO:0000256" key="16">
    <source>
        <dbReference type="ARBA" id="ARBA00023014"/>
    </source>
</evidence>
<keyword evidence="14 20" id="KW-1133">Transmembrane helix</keyword>
<evidence type="ECO:0000256" key="18">
    <source>
        <dbReference type="ARBA" id="ARBA00023157"/>
    </source>
</evidence>
<dbReference type="CDD" id="cd03470">
    <property type="entry name" value="Rieske_cytochrome_bc1"/>
    <property type="match status" value="1"/>
</dbReference>
<comment type="catalytic activity">
    <reaction evidence="19 20">
        <text>a quinol + 2 Fe(III)-[cytochrome c](out) = a quinone + 2 Fe(II)-[cytochrome c](out) + 2 H(+)(out)</text>
        <dbReference type="Rhea" id="RHEA:11484"/>
        <dbReference type="Rhea" id="RHEA-COMP:10350"/>
        <dbReference type="Rhea" id="RHEA-COMP:14399"/>
        <dbReference type="ChEBI" id="CHEBI:15378"/>
        <dbReference type="ChEBI" id="CHEBI:24646"/>
        <dbReference type="ChEBI" id="CHEBI:29033"/>
        <dbReference type="ChEBI" id="CHEBI:29034"/>
        <dbReference type="ChEBI" id="CHEBI:132124"/>
        <dbReference type="EC" id="7.1.1.8"/>
    </reaction>
</comment>
<evidence type="ECO:0000256" key="4">
    <source>
        <dbReference type="ARBA" id="ARBA00011649"/>
    </source>
</evidence>
<evidence type="ECO:0000256" key="7">
    <source>
        <dbReference type="ARBA" id="ARBA00022448"/>
    </source>
</evidence>
<name>A0A8I1GGJ4_9HYPH</name>
<reference evidence="23 24" key="1">
    <citation type="submission" date="2020-12" db="EMBL/GenBank/DDBJ databases">
        <title>Revised draft genomes of Rhodomicrobium vannielii ATCC 17100 and Rhodomicrobium udaipurense JA643.</title>
        <authorList>
            <person name="Conners E.M."/>
            <person name="Davenport E.J."/>
            <person name="Bose A."/>
        </authorList>
    </citation>
    <scope>NUCLEOTIDE SEQUENCE [LARGE SCALE GENOMIC DNA]</scope>
    <source>
        <strain evidence="23 24">JA643</strain>
    </source>
</reference>
<dbReference type="InterPro" id="IPR036922">
    <property type="entry name" value="Rieske_2Fe-2S_sf"/>
</dbReference>
<dbReference type="NCBIfam" id="TIGR01409">
    <property type="entry name" value="TAT_signal_seq"/>
    <property type="match status" value="1"/>
</dbReference>
<protein>
    <recommendedName>
        <fullName evidence="6 20">Ubiquinol-cytochrome c reductase iron-sulfur subunit</fullName>
        <ecNumber evidence="5 20">7.1.1.8</ecNumber>
    </recommendedName>
</protein>
<dbReference type="GO" id="GO:0008121">
    <property type="term" value="F:quinol-cytochrome-c reductase activity"/>
    <property type="evidence" value="ECO:0007669"/>
    <property type="project" value="UniProtKB-EC"/>
</dbReference>
<comment type="cofactor">
    <cofactor evidence="20">
        <name>[2Fe-2S] cluster</name>
        <dbReference type="ChEBI" id="CHEBI:190135"/>
    </cofactor>
    <text evidence="20">Binds 1 [2Fe-2S] cluster per subunit.</text>
</comment>
<keyword evidence="8" id="KW-1003">Cell membrane</keyword>
<keyword evidence="24" id="KW-1185">Reference proteome</keyword>
<dbReference type="Gene3D" id="2.102.10.10">
    <property type="entry name" value="Rieske [2Fe-2S] iron-sulphur domain"/>
    <property type="match status" value="1"/>
</dbReference>
<evidence type="ECO:0000256" key="12">
    <source>
        <dbReference type="ARBA" id="ARBA00022967"/>
    </source>
</evidence>
<keyword evidence="12" id="KW-1278">Translocase</keyword>
<keyword evidence="7 20" id="KW-0813">Transport</keyword>
<evidence type="ECO:0000259" key="22">
    <source>
        <dbReference type="PROSITE" id="PS51296"/>
    </source>
</evidence>
<dbReference type="Gene3D" id="1.20.5.510">
    <property type="entry name" value="Single helix bin"/>
    <property type="match status" value="1"/>
</dbReference>
<keyword evidence="9 20" id="KW-0812">Transmembrane</keyword>
<evidence type="ECO:0000256" key="10">
    <source>
        <dbReference type="ARBA" id="ARBA00022714"/>
    </source>
</evidence>
<evidence type="ECO:0000256" key="14">
    <source>
        <dbReference type="ARBA" id="ARBA00022989"/>
    </source>
</evidence>
<dbReference type="InterPro" id="IPR019546">
    <property type="entry name" value="TAT_signal_bac_arc"/>
</dbReference>
<dbReference type="RefSeq" id="WP_037239588.1">
    <property type="nucleotide sequence ID" value="NZ_JAEMUK010000006.1"/>
</dbReference>
<evidence type="ECO:0000313" key="23">
    <source>
        <dbReference type="EMBL" id="MBJ7542512.1"/>
    </source>
</evidence>
<comment type="caution">
    <text evidence="23">The sequence shown here is derived from an EMBL/GenBank/DDBJ whole genome shotgun (WGS) entry which is preliminary data.</text>
</comment>
<evidence type="ECO:0000256" key="9">
    <source>
        <dbReference type="ARBA" id="ARBA00022692"/>
    </source>
</evidence>
<dbReference type="NCBIfam" id="TIGR01416">
    <property type="entry name" value="Rieske_proteo"/>
    <property type="match status" value="1"/>
</dbReference>
<keyword evidence="10" id="KW-0001">2Fe-2S</keyword>
<evidence type="ECO:0000256" key="20">
    <source>
        <dbReference type="RuleBase" id="RU004494"/>
    </source>
</evidence>
<dbReference type="GO" id="GO:0046872">
    <property type="term" value="F:metal ion binding"/>
    <property type="evidence" value="ECO:0007669"/>
    <property type="project" value="UniProtKB-KW"/>
</dbReference>
<evidence type="ECO:0000256" key="11">
    <source>
        <dbReference type="ARBA" id="ARBA00022723"/>
    </source>
</evidence>
<evidence type="ECO:0000256" key="1">
    <source>
        <dbReference type="ARBA" id="ARBA00002444"/>
    </source>
</evidence>
<evidence type="ECO:0000313" key="24">
    <source>
        <dbReference type="Proteomes" id="UP000623250"/>
    </source>
</evidence>
<dbReference type="EC" id="7.1.1.8" evidence="5 20"/>
<evidence type="ECO:0000256" key="21">
    <source>
        <dbReference type="RuleBase" id="RU004497"/>
    </source>
</evidence>
<dbReference type="PRINTS" id="PR00162">
    <property type="entry name" value="RIESKE"/>
</dbReference>
<comment type="function">
    <text evidence="1">Component of the ubiquinol-cytochrome c reductase complex (complex III or cytochrome b-c1 complex), which is a respiratory chain that generates an electrochemical potential coupled to ATP synthesis.</text>
</comment>
<dbReference type="InterPro" id="IPR017941">
    <property type="entry name" value="Rieske_2Fe-2S"/>
</dbReference>
<dbReference type="GO" id="GO:0051537">
    <property type="term" value="F:2 iron, 2 sulfur cluster binding"/>
    <property type="evidence" value="ECO:0007669"/>
    <property type="project" value="UniProtKB-KW"/>
</dbReference>
<evidence type="ECO:0000256" key="8">
    <source>
        <dbReference type="ARBA" id="ARBA00022475"/>
    </source>
</evidence>
<evidence type="ECO:0000256" key="6">
    <source>
        <dbReference type="ARBA" id="ARBA00019816"/>
    </source>
</evidence>
<evidence type="ECO:0000256" key="2">
    <source>
        <dbReference type="ARBA" id="ARBA00004162"/>
    </source>
</evidence>
<comment type="subunit">
    <text evidence="4 21">The main subunits of complex b-c1 are: cytochrome b, cytochrome c1 and the Rieske protein.</text>
</comment>
<comment type="miscellaneous">
    <text evidence="20">The Rieske protein is a high potential 2Fe-2S protein.</text>
</comment>
<feature type="transmembrane region" description="Helical" evidence="20">
    <location>
        <begin position="17"/>
        <end position="38"/>
    </location>
</feature>
<dbReference type="EMBL" id="JAEMUK010000006">
    <property type="protein sequence ID" value="MBJ7542512.1"/>
    <property type="molecule type" value="Genomic_DNA"/>
</dbReference>
<dbReference type="InterPro" id="IPR005805">
    <property type="entry name" value="Rieske_Fe-S_prot_C"/>
</dbReference>
<evidence type="ECO:0000256" key="19">
    <source>
        <dbReference type="ARBA" id="ARBA00029351"/>
    </source>
</evidence>
<keyword evidence="15" id="KW-0408">Iron</keyword>
<comment type="subcellular location">
    <subcellularLocation>
        <location evidence="2">Cell membrane</location>
        <topology evidence="2">Single-pass membrane protein</topology>
    </subcellularLocation>
</comment>